<dbReference type="EMBL" id="VSSQ01003211">
    <property type="protein sequence ID" value="MPM19627.1"/>
    <property type="molecule type" value="Genomic_DNA"/>
</dbReference>
<evidence type="ECO:0000313" key="2">
    <source>
        <dbReference type="EMBL" id="MPM19627.1"/>
    </source>
</evidence>
<evidence type="ECO:0000256" key="1">
    <source>
        <dbReference type="SAM" id="MobiDB-lite"/>
    </source>
</evidence>
<sequence>MIGVRRVEEGDAQVVGPAEGPLGLGEGQPDDGDGAESYLRQGNSRLPEGKVFHGRQLLLAGRFPAFHHRIADKSPDRKGGAIENAITPCLRAAGSVTGARLGRRRTLSSVTTAPETDILVGFSALALSPRGSSLRPWRGEFTLCPATLPLPK</sequence>
<accession>A0A644XUP6</accession>
<comment type="caution">
    <text evidence="2">The sequence shown here is derived from an EMBL/GenBank/DDBJ whole genome shotgun (WGS) entry which is preliminary data.</text>
</comment>
<dbReference type="AlphaFoldDB" id="A0A644XUP6"/>
<gene>
    <name evidence="2" type="ORF">SDC9_66053</name>
</gene>
<feature type="region of interest" description="Disordered" evidence="1">
    <location>
        <begin position="1"/>
        <end position="37"/>
    </location>
</feature>
<organism evidence="2">
    <name type="scientific">bioreactor metagenome</name>
    <dbReference type="NCBI Taxonomy" id="1076179"/>
    <lineage>
        <taxon>unclassified sequences</taxon>
        <taxon>metagenomes</taxon>
        <taxon>ecological metagenomes</taxon>
    </lineage>
</organism>
<reference evidence="2" key="1">
    <citation type="submission" date="2019-08" db="EMBL/GenBank/DDBJ databases">
        <authorList>
            <person name="Kucharzyk K."/>
            <person name="Murdoch R.W."/>
            <person name="Higgins S."/>
            <person name="Loffler F."/>
        </authorList>
    </citation>
    <scope>NUCLEOTIDE SEQUENCE</scope>
</reference>
<name>A0A644XUP6_9ZZZZ</name>
<protein>
    <submittedName>
        <fullName evidence="2">Uncharacterized protein</fullName>
    </submittedName>
</protein>
<proteinExistence type="predicted"/>